<keyword evidence="1" id="KW-0175">Coiled coil</keyword>
<evidence type="ECO:0008006" key="4">
    <source>
        <dbReference type="Google" id="ProtNLM"/>
    </source>
</evidence>
<protein>
    <recommendedName>
        <fullName evidence="4">Shugoshin C-terminal domain-containing protein</fullName>
    </recommendedName>
</protein>
<evidence type="ECO:0000313" key="3">
    <source>
        <dbReference type="Proteomes" id="UP001146793"/>
    </source>
</evidence>
<reference evidence="2" key="1">
    <citation type="submission" date="2022-08" db="EMBL/GenBank/DDBJ databases">
        <title>Novel sulphate-reducing endosymbionts in the free-living metamonad Anaeramoeba.</title>
        <authorList>
            <person name="Jerlstrom-Hultqvist J."/>
            <person name="Cepicka I."/>
            <person name="Gallot-Lavallee L."/>
            <person name="Salas-Leiva D."/>
            <person name="Curtis B.A."/>
            <person name="Zahonova K."/>
            <person name="Pipaliya S."/>
            <person name="Dacks J."/>
            <person name="Roger A.J."/>
        </authorList>
    </citation>
    <scope>NUCLEOTIDE SEQUENCE</scope>
    <source>
        <strain evidence="2">Busselton2</strain>
    </source>
</reference>
<dbReference type="AlphaFoldDB" id="A0AAV7YQR3"/>
<name>A0AAV7YQR3_9EUKA</name>
<sequence>MSSSRKSSLLTNEDFSNIKNSLTEESQQSLQNIEQELDQLKEKAINDRHSFQNQIQTLKQQLQQRIGALEDSNEKRNKLVKKSQKLKMDRCKLLEQIQNVKKKMNVLSKNNLILQNKVRELLLQKDIDNETNIEKNLDNEAYTTVNVKKYGRAFVSMSDLTNRSELPQIDNSDLVYRTKSTIPQKSITEKKKFLKIRHFKKKRIISLRNSPKVKNKKKFRNLTPLNIKLNNDTNSNKNKDRKTNLHVEVQYRKREKNNKWSKHIRRRKCLVVTNNEND</sequence>
<dbReference type="Proteomes" id="UP001146793">
    <property type="component" value="Unassembled WGS sequence"/>
</dbReference>
<comment type="caution">
    <text evidence="2">The sequence shown here is derived from an EMBL/GenBank/DDBJ whole genome shotgun (WGS) entry which is preliminary data.</text>
</comment>
<gene>
    <name evidence="2" type="ORF">M0812_25149</name>
</gene>
<accession>A0AAV7YQR3</accession>
<feature type="coiled-coil region" evidence="1">
    <location>
        <begin position="19"/>
        <end position="117"/>
    </location>
</feature>
<proteinExistence type="predicted"/>
<evidence type="ECO:0000256" key="1">
    <source>
        <dbReference type="SAM" id="Coils"/>
    </source>
</evidence>
<dbReference type="EMBL" id="JANTQA010000057">
    <property type="protein sequence ID" value="KAJ3429789.1"/>
    <property type="molecule type" value="Genomic_DNA"/>
</dbReference>
<evidence type="ECO:0000313" key="2">
    <source>
        <dbReference type="EMBL" id="KAJ3429789.1"/>
    </source>
</evidence>
<organism evidence="2 3">
    <name type="scientific">Anaeramoeba flamelloides</name>
    <dbReference type="NCBI Taxonomy" id="1746091"/>
    <lineage>
        <taxon>Eukaryota</taxon>
        <taxon>Metamonada</taxon>
        <taxon>Anaeramoebidae</taxon>
        <taxon>Anaeramoeba</taxon>
    </lineage>
</organism>